<protein>
    <submittedName>
        <fullName evidence="2">Amidase</fullName>
    </submittedName>
</protein>
<dbReference type="InterPro" id="IPR023631">
    <property type="entry name" value="Amidase_dom"/>
</dbReference>
<gene>
    <name evidence="2" type="ORF">GCM10011571_34230</name>
</gene>
<sequence>MELLRRSAGDMMAGLQQKEFSSLELVRAHIERIQSVNPSLNALVCERFERALQEAREADQRRLSFTAGDAPPLLGMPITIKETMDVEGLPTTGGVPKQLGRMASRDAEVVRRLRYAGAIVLGKTNVSTLTMAHETDNLLYGRTNHPLSSSRTPGGSSGGEAALIASGGSPWGIGTDLGGSVRLPAHFCGIAGLRPTHGLIPHDGEYPSIPHHGHMNSIGPMARTAGDVRLLYTVMVGKTLATPSVSSIPIVWAGGFPGYSVDREVLAGMTDTVGRLEQALRRTIPERFPSFVKKAFQYWQDMILQDGGAFIGNEVREDAEFYLWKEWLRFFTGRKRTHLWVLQLMLGGKLFRPSPQKVKRFPKLLQSFREEFQQITDGQGVLLCPVYPRTAPRHGGVAQMVYNNLGSRVLPYLVMPNALGYPAMSVPIGQTKKGLPFGIQIVGNPRQEERVITVAEMIEHLCREDMKAQESTDQAI</sequence>
<dbReference type="PANTHER" id="PTHR43372">
    <property type="entry name" value="FATTY-ACID AMIDE HYDROLASE"/>
    <property type="match status" value="1"/>
</dbReference>
<proteinExistence type="predicted"/>
<dbReference type="Pfam" id="PF01425">
    <property type="entry name" value="Amidase"/>
    <property type="match status" value="1"/>
</dbReference>
<reference evidence="2" key="1">
    <citation type="journal article" date="2014" name="Int. J. Syst. Evol. Microbiol.">
        <title>Complete genome sequence of Corynebacterium casei LMG S-19264T (=DSM 44701T), isolated from a smear-ripened cheese.</title>
        <authorList>
            <consortium name="US DOE Joint Genome Institute (JGI-PGF)"/>
            <person name="Walter F."/>
            <person name="Albersmeier A."/>
            <person name="Kalinowski J."/>
            <person name="Ruckert C."/>
        </authorList>
    </citation>
    <scope>NUCLEOTIDE SEQUENCE</scope>
    <source>
        <strain evidence="2">CGMCC 1.15179</strain>
    </source>
</reference>
<dbReference type="InterPro" id="IPR052739">
    <property type="entry name" value="FAAH2"/>
</dbReference>
<feature type="domain" description="Amidase" evidence="1">
    <location>
        <begin position="24"/>
        <end position="451"/>
    </location>
</feature>
<dbReference type="Proteomes" id="UP000625210">
    <property type="component" value="Unassembled WGS sequence"/>
</dbReference>
<dbReference type="Gene3D" id="3.90.1300.10">
    <property type="entry name" value="Amidase signature (AS) domain"/>
    <property type="match status" value="1"/>
</dbReference>
<dbReference type="EMBL" id="BMHQ01000021">
    <property type="protein sequence ID" value="GGE29262.1"/>
    <property type="molecule type" value="Genomic_DNA"/>
</dbReference>
<dbReference type="InterPro" id="IPR020556">
    <property type="entry name" value="Amidase_CS"/>
</dbReference>
<accession>A0A8J2VJQ2</accession>
<name>A0A8J2VJQ2_9BACL</name>
<dbReference type="GO" id="GO:0012505">
    <property type="term" value="C:endomembrane system"/>
    <property type="evidence" value="ECO:0007669"/>
    <property type="project" value="TreeGrafter"/>
</dbReference>
<keyword evidence="3" id="KW-1185">Reference proteome</keyword>
<dbReference type="PANTHER" id="PTHR43372:SF4">
    <property type="entry name" value="FATTY-ACID AMIDE HYDROLASE 2"/>
    <property type="match status" value="1"/>
</dbReference>
<reference evidence="2" key="2">
    <citation type="submission" date="2020-09" db="EMBL/GenBank/DDBJ databases">
        <authorList>
            <person name="Sun Q."/>
            <person name="Zhou Y."/>
        </authorList>
    </citation>
    <scope>NUCLEOTIDE SEQUENCE</scope>
    <source>
        <strain evidence="2">CGMCC 1.15179</strain>
    </source>
</reference>
<evidence type="ECO:0000313" key="3">
    <source>
        <dbReference type="Proteomes" id="UP000625210"/>
    </source>
</evidence>
<comment type="caution">
    <text evidence="2">The sequence shown here is derived from an EMBL/GenBank/DDBJ whole genome shotgun (WGS) entry which is preliminary data.</text>
</comment>
<evidence type="ECO:0000313" key="2">
    <source>
        <dbReference type="EMBL" id="GGE29262.1"/>
    </source>
</evidence>
<dbReference type="InterPro" id="IPR036928">
    <property type="entry name" value="AS_sf"/>
</dbReference>
<dbReference type="AlphaFoldDB" id="A0A8J2VJQ2"/>
<dbReference type="RefSeq" id="WP_188649094.1">
    <property type="nucleotide sequence ID" value="NZ_BMHQ01000021.1"/>
</dbReference>
<dbReference type="PROSITE" id="PS00571">
    <property type="entry name" value="AMIDASES"/>
    <property type="match status" value="1"/>
</dbReference>
<dbReference type="SUPFAM" id="SSF75304">
    <property type="entry name" value="Amidase signature (AS) enzymes"/>
    <property type="match status" value="1"/>
</dbReference>
<evidence type="ECO:0000259" key="1">
    <source>
        <dbReference type="Pfam" id="PF01425"/>
    </source>
</evidence>
<organism evidence="2 3">
    <name type="scientific">Marinithermofilum abyssi</name>
    <dbReference type="NCBI Taxonomy" id="1571185"/>
    <lineage>
        <taxon>Bacteria</taxon>
        <taxon>Bacillati</taxon>
        <taxon>Bacillota</taxon>
        <taxon>Bacilli</taxon>
        <taxon>Bacillales</taxon>
        <taxon>Thermoactinomycetaceae</taxon>
        <taxon>Marinithermofilum</taxon>
    </lineage>
</organism>